<evidence type="ECO:0000259" key="2">
    <source>
        <dbReference type="Pfam" id="PF06812"/>
    </source>
</evidence>
<dbReference type="AlphaFoldDB" id="A0A3N6SJ85"/>
<dbReference type="Pfam" id="PF12486">
    <property type="entry name" value="VasL"/>
    <property type="match status" value="1"/>
</dbReference>
<feature type="domain" description="ImpA N-terminal" evidence="2">
    <location>
        <begin position="11"/>
        <end position="113"/>
    </location>
</feature>
<dbReference type="RefSeq" id="WP_124233719.1">
    <property type="nucleotide sequence ID" value="NZ_RHHM01000010.1"/>
</dbReference>
<gene>
    <name evidence="4" type="ORF">EB241_14160</name>
</gene>
<keyword evidence="1" id="KW-1133">Transmembrane helix</keyword>
<dbReference type="InterPro" id="IPR021069">
    <property type="entry name" value="ImpA_C"/>
</dbReference>
<sequence length="393" mass="44914">MMTTPTQNILHTGSDPRAVAEFIELRRETAKISHSTLKDIDWQRVEELSIALFRCNGMDLQSVAWYTMARAWRAGLAGLCEGLEIVTAMMKYQWPTLWPHPLSARLAIVTWLSTGIQQLIRSLNFSQQDLPLLLRLKSQLDENVDTLERLAQKHLSQLDWLKVQVSDLIGRYAPPGHELPMDRRDFQQNDEAKGDGTVPPSHTADVYTPLIYVPRDLTSSTALNVSLSFWERSRGFIAGMIAMVLFGTMVIWACELMQPVPGRAQRMTMLAQQITPQQFRPDVSWQQSAAAMALPEEQMQLWQTARYRLQKLNEELDAMEQANPQCVILPEVKARVVTIQQPVQELIPTEELLRKLAKNNTSPVLRGKIELRLKQLLARYALILREDQHDDEV</sequence>
<feature type="transmembrane region" description="Helical" evidence="1">
    <location>
        <begin position="236"/>
        <end position="257"/>
    </location>
</feature>
<protein>
    <recommendedName>
        <fullName evidence="6">ImpA domain-containing protein</fullName>
    </recommendedName>
</protein>
<keyword evidence="5" id="KW-1185">Reference proteome</keyword>
<dbReference type="PANTHER" id="PTHR37024">
    <property type="entry name" value="TYPE VI SECRETION SYSTEM DUF2094 AND IMPA-RELATED DOMAIN PROTEIN"/>
    <property type="match status" value="1"/>
</dbReference>
<dbReference type="InterPro" id="IPR010657">
    <property type="entry name" value="ImpA_N"/>
</dbReference>
<evidence type="ECO:0008006" key="6">
    <source>
        <dbReference type="Google" id="ProtNLM"/>
    </source>
</evidence>
<name>A0A3N6SJ85_9GAMM</name>
<keyword evidence="1" id="KW-0812">Transmembrane</keyword>
<dbReference type="Proteomes" id="UP000279457">
    <property type="component" value="Unassembled WGS sequence"/>
</dbReference>
<dbReference type="PANTHER" id="PTHR37024:SF5">
    <property type="entry name" value="IMPA N-TERMINAL DOMAIN-CONTAINING PROTEIN"/>
    <property type="match status" value="1"/>
</dbReference>
<proteinExistence type="predicted"/>
<evidence type="ECO:0000256" key="1">
    <source>
        <dbReference type="SAM" id="Phobius"/>
    </source>
</evidence>
<evidence type="ECO:0000313" key="4">
    <source>
        <dbReference type="EMBL" id="RQM37666.1"/>
    </source>
</evidence>
<organism evidence="4 5">
    <name type="scientific">Erwinia psidii</name>
    <dbReference type="NCBI Taxonomy" id="69224"/>
    <lineage>
        <taxon>Bacteria</taxon>
        <taxon>Pseudomonadati</taxon>
        <taxon>Pseudomonadota</taxon>
        <taxon>Gammaproteobacteria</taxon>
        <taxon>Enterobacterales</taxon>
        <taxon>Erwiniaceae</taxon>
        <taxon>Erwinia</taxon>
    </lineage>
</organism>
<accession>A0A3N6SJ85</accession>
<dbReference type="OrthoDB" id="5579595at2"/>
<evidence type="ECO:0000313" key="5">
    <source>
        <dbReference type="Proteomes" id="UP000279457"/>
    </source>
</evidence>
<feature type="domain" description="ImpA C-terminal" evidence="3">
    <location>
        <begin position="267"/>
        <end position="382"/>
    </location>
</feature>
<comment type="caution">
    <text evidence="4">The sequence shown here is derived from an EMBL/GenBank/DDBJ whole genome shotgun (WGS) entry which is preliminary data.</text>
</comment>
<reference evidence="4 5" key="1">
    <citation type="submission" date="2018-10" db="EMBL/GenBank/DDBJ databases">
        <title>Draft genome sequence for the type isolate of Erwinia psidii, agent causal of bacterial blight in guava (Psidium guajava) and wilt and die-back of Eucalyptus spp.</title>
        <authorList>
            <person name="Hermenegildo P.S."/>
            <person name="Santos S.A."/>
            <person name="Guimaraes L.M.S."/>
            <person name="Vidigal P.M.P."/>
            <person name="Pereira I.C."/>
            <person name="Badel J.L."/>
            <person name="Alfenas-Zerbini P."/>
            <person name="Ferreira M.A.S.V."/>
            <person name="Alfenas A.C."/>
        </authorList>
    </citation>
    <scope>NUCLEOTIDE SEQUENCE [LARGE SCALE GENOMIC DNA]</scope>
    <source>
        <strain evidence="4 5">IBSBF 435</strain>
    </source>
</reference>
<dbReference type="EMBL" id="RHHM01000010">
    <property type="protein sequence ID" value="RQM37666.1"/>
    <property type="molecule type" value="Genomic_DNA"/>
</dbReference>
<evidence type="ECO:0000259" key="3">
    <source>
        <dbReference type="Pfam" id="PF12486"/>
    </source>
</evidence>
<dbReference type="Pfam" id="PF06812">
    <property type="entry name" value="ImpA_N"/>
    <property type="match status" value="1"/>
</dbReference>
<keyword evidence="1" id="KW-0472">Membrane</keyword>